<evidence type="ECO:0000256" key="1">
    <source>
        <dbReference type="ARBA" id="ARBA00022737"/>
    </source>
</evidence>
<keyword evidence="1" id="KW-0677">Repeat</keyword>
<dbReference type="InterPro" id="IPR012677">
    <property type="entry name" value="Nucleotide-bd_a/b_plait_sf"/>
</dbReference>
<dbReference type="VEuPathDB" id="VectorBase:PPAI002713"/>
<dbReference type="SMART" id="SM00360">
    <property type="entry name" value="RRM"/>
    <property type="match status" value="1"/>
</dbReference>
<dbReference type="GO" id="GO:1901096">
    <property type="term" value="P:regulation of autophagosome maturation"/>
    <property type="evidence" value="ECO:0007669"/>
    <property type="project" value="TreeGrafter"/>
</dbReference>
<reference evidence="3" key="1">
    <citation type="submission" date="2022-08" db="UniProtKB">
        <authorList>
            <consortium name="EnsemblMetazoa"/>
        </authorList>
    </citation>
    <scope>IDENTIFICATION</scope>
    <source>
        <strain evidence="3">Israel</strain>
    </source>
</reference>
<dbReference type="PANTHER" id="PTHR21481">
    <property type="entry name" value="PROTEIN CLEC16A"/>
    <property type="match status" value="1"/>
</dbReference>
<keyword evidence="2" id="KW-0694">RNA-binding</keyword>
<evidence type="ECO:0000313" key="4">
    <source>
        <dbReference type="Proteomes" id="UP000092462"/>
    </source>
</evidence>
<organism evidence="3 4">
    <name type="scientific">Phlebotomus papatasi</name>
    <name type="common">Sandfly</name>
    <dbReference type="NCBI Taxonomy" id="29031"/>
    <lineage>
        <taxon>Eukaryota</taxon>
        <taxon>Metazoa</taxon>
        <taxon>Ecdysozoa</taxon>
        <taxon>Arthropoda</taxon>
        <taxon>Hexapoda</taxon>
        <taxon>Insecta</taxon>
        <taxon>Pterygota</taxon>
        <taxon>Neoptera</taxon>
        <taxon>Endopterygota</taxon>
        <taxon>Diptera</taxon>
        <taxon>Nematocera</taxon>
        <taxon>Psychodoidea</taxon>
        <taxon>Psychodidae</taxon>
        <taxon>Phlebotomus</taxon>
        <taxon>Phlebotomus</taxon>
    </lineage>
</organism>
<dbReference type="GO" id="GO:1990904">
    <property type="term" value="C:ribonucleoprotein complex"/>
    <property type="evidence" value="ECO:0007669"/>
    <property type="project" value="InterPro"/>
</dbReference>
<proteinExistence type="predicted"/>
<dbReference type="SUPFAM" id="SSF54928">
    <property type="entry name" value="RNA-binding domain, RBD"/>
    <property type="match status" value="1"/>
</dbReference>
<dbReference type="GO" id="GO:0007034">
    <property type="term" value="P:vacuolar transport"/>
    <property type="evidence" value="ECO:0007669"/>
    <property type="project" value="TreeGrafter"/>
</dbReference>
<dbReference type="EMBL" id="AJVK01025182">
    <property type="status" value="NOT_ANNOTATED_CDS"/>
    <property type="molecule type" value="Genomic_DNA"/>
</dbReference>
<dbReference type="PRINTS" id="PR00961">
    <property type="entry name" value="HUDSXLRNA"/>
</dbReference>
<dbReference type="AlphaFoldDB" id="A0A1B0D5F6"/>
<dbReference type="GO" id="GO:0005770">
    <property type="term" value="C:late endosome"/>
    <property type="evidence" value="ECO:0007669"/>
    <property type="project" value="TreeGrafter"/>
</dbReference>
<dbReference type="InterPro" id="IPR045820">
    <property type="entry name" value="CLEC16A/TT9_C"/>
</dbReference>
<dbReference type="VEuPathDB" id="VectorBase:PPAPM1_004252"/>
<dbReference type="GO" id="GO:0005794">
    <property type="term" value="C:Golgi apparatus"/>
    <property type="evidence" value="ECO:0007669"/>
    <property type="project" value="TreeGrafter"/>
</dbReference>
<dbReference type="EnsemblMetazoa" id="PPAI002713-RA">
    <property type="protein sequence ID" value="PPAI002713-PA"/>
    <property type="gene ID" value="PPAI002713"/>
</dbReference>
<sequence>SRIRLVTLELNAILIQRFTRSSNNKYDLSEGQHAVLTESRYHSMNVVKFYYKSEDIFLDLFEDEYNEMSKSALNVEFLCADSTILLPPTGTPLTGIMFTRRLPCGDVEKARRAIRVFLYLRRLCHTILAEIETLLPLTNQHNCVEIDDVLDLNNSDLIACTIIMKDGQKQRRFLVIDVQQLILVEPDLKRLGWGIAKIVGFLQDTEVAGDKDDTRCLHLTISRGGATRNQTPILSAKLVFDDYIRCMAAKQRLTKGRSKVRQKKMLQIAQILEIKEPSAEGNNSGIATSGRITLREHRPLFSTANRVPGFAAALRLGSMPSAGVSRVQIANRSSMNRYQQEQDPTNLYIANLPPTYKETDLENLLSKYGQVVSTRILRDQQGQSKGVGFARMDSREKCESIIQIFNGTQLQGAKDPLLVKFADGGSKKKNAYKRGIGVTNFLVQARLRLNGKHVVGLLKSTLTGRAFPAPSSWLALSIASFDGVAGRHDGVAGDLERAPGLADLLKSSRGISSERGRGVLGLESLVPGRLVLDDRDPSVSLL</sequence>
<dbReference type="InterPro" id="IPR035979">
    <property type="entry name" value="RBD_domain_sf"/>
</dbReference>
<dbReference type="InterPro" id="IPR002343">
    <property type="entry name" value="Hud_Sxl_RNA"/>
</dbReference>
<dbReference type="PROSITE" id="PS50102">
    <property type="entry name" value="RRM"/>
    <property type="match status" value="1"/>
</dbReference>
<name>A0A1B0D5F6_PHLPP</name>
<accession>A0A1B0D5F6</accession>
<dbReference type="FunFam" id="3.30.70.330:FF:000169">
    <property type="entry name" value="protein alan shepard isoform X4"/>
    <property type="match status" value="1"/>
</dbReference>
<keyword evidence="4" id="KW-1185">Reference proteome</keyword>
<dbReference type="GO" id="GO:0016197">
    <property type="term" value="P:endosomal transport"/>
    <property type="evidence" value="ECO:0007669"/>
    <property type="project" value="TreeGrafter"/>
</dbReference>
<dbReference type="Pfam" id="PF19439">
    <property type="entry name" value="CLEC16A_C"/>
    <property type="match status" value="1"/>
</dbReference>
<dbReference type="PANTHER" id="PTHR21481:SF0">
    <property type="entry name" value="PROTEIN CLEC16A"/>
    <property type="match status" value="1"/>
</dbReference>
<dbReference type="Gene3D" id="3.30.70.330">
    <property type="match status" value="1"/>
</dbReference>
<dbReference type="InterPro" id="IPR039272">
    <property type="entry name" value="CLEC16A/TT9"/>
</dbReference>
<dbReference type="InterPro" id="IPR000504">
    <property type="entry name" value="RRM_dom"/>
</dbReference>
<evidence type="ECO:0000313" key="3">
    <source>
        <dbReference type="EnsemblMetazoa" id="PPAI002713-PA"/>
    </source>
</evidence>
<evidence type="ECO:0000256" key="2">
    <source>
        <dbReference type="ARBA" id="ARBA00022884"/>
    </source>
</evidence>
<dbReference type="EMBL" id="AJVK01025184">
    <property type="status" value="NOT_ANNOTATED_CDS"/>
    <property type="molecule type" value="Genomic_DNA"/>
</dbReference>
<dbReference type="Proteomes" id="UP000092462">
    <property type="component" value="Unassembled WGS sequence"/>
</dbReference>
<dbReference type="GO" id="GO:0003723">
    <property type="term" value="F:RNA binding"/>
    <property type="evidence" value="ECO:0007669"/>
    <property type="project" value="UniProtKB-UniRule"/>
</dbReference>
<dbReference type="EMBL" id="AJVK01025183">
    <property type="status" value="NOT_ANNOTATED_CDS"/>
    <property type="molecule type" value="Genomic_DNA"/>
</dbReference>
<dbReference type="Pfam" id="PF00076">
    <property type="entry name" value="RRM_1"/>
    <property type="match status" value="1"/>
</dbReference>
<protein>
    <submittedName>
        <fullName evidence="3">Uncharacterized protein</fullName>
    </submittedName>
</protein>
<dbReference type="CDD" id="cd12244">
    <property type="entry name" value="RRM2_MSSP"/>
    <property type="match status" value="1"/>
</dbReference>
<dbReference type="VEuPathDB" id="VectorBase:PPAPM1_006080"/>